<organism evidence="4 5">
    <name type="scientific">Candidatus Ornithospirochaeta stercoripullorum</name>
    <dbReference type="NCBI Taxonomy" id="2840899"/>
    <lineage>
        <taxon>Bacteria</taxon>
        <taxon>Pseudomonadati</taxon>
        <taxon>Spirochaetota</taxon>
        <taxon>Spirochaetia</taxon>
        <taxon>Spirochaetales</taxon>
        <taxon>Spirochaetaceae</taxon>
        <taxon>Spirochaetaceae incertae sedis</taxon>
        <taxon>Candidatus Ornithospirochaeta</taxon>
    </lineage>
</organism>
<gene>
    <name evidence="4" type="ORF">IAA97_07755</name>
</gene>
<protein>
    <recommendedName>
        <fullName evidence="2">Single-stranded DNA-binding protein</fullName>
    </recommendedName>
</protein>
<comment type="caution">
    <text evidence="4">The sequence shown here is derived from an EMBL/GenBank/DDBJ whole genome shotgun (WGS) entry which is preliminary data.</text>
</comment>
<dbReference type="InterPro" id="IPR012340">
    <property type="entry name" value="NA-bd_OB-fold"/>
</dbReference>
<dbReference type="PROSITE" id="PS50935">
    <property type="entry name" value="SSB"/>
    <property type="match status" value="1"/>
</dbReference>
<dbReference type="Proteomes" id="UP000823615">
    <property type="component" value="Unassembled WGS sequence"/>
</dbReference>
<dbReference type="InterPro" id="IPR011344">
    <property type="entry name" value="ssDNA-bd"/>
</dbReference>
<evidence type="ECO:0000256" key="2">
    <source>
        <dbReference type="PIRNR" id="PIRNR002070"/>
    </source>
</evidence>
<dbReference type="InterPro" id="IPR000424">
    <property type="entry name" value="Primosome_PriB/ssb"/>
</dbReference>
<dbReference type="AlphaFoldDB" id="A0A9D9E2R6"/>
<feature type="compositionally biased region" description="Acidic residues" evidence="3">
    <location>
        <begin position="123"/>
        <end position="134"/>
    </location>
</feature>
<dbReference type="EMBL" id="JADIMT010000092">
    <property type="protein sequence ID" value="MBO8436855.1"/>
    <property type="molecule type" value="Genomic_DNA"/>
</dbReference>
<evidence type="ECO:0000256" key="3">
    <source>
        <dbReference type="SAM" id="MobiDB-lite"/>
    </source>
</evidence>
<dbReference type="GO" id="GO:0003697">
    <property type="term" value="F:single-stranded DNA binding"/>
    <property type="evidence" value="ECO:0007669"/>
    <property type="project" value="InterPro"/>
</dbReference>
<name>A0A9D9E2R6_9SPIO</name>
<dbReference type="SUPFAM" id="SSF50249">
    <property type="entry name" value="Nucleic acid-binding proteins"/>
    <property type="match status" value="1"/>
</dbReference>
<reference evidence="4" key="2">
    <citation type="journal article" date="2021" name="PeerJ">
        <title>Extensive microbial diversity within the chicken gut microbiome revealed by metagenomics and culture.</title>
        <authorList>
            <person name="Gilroy R."/>
            <person name="Ravi A."/>
            <person name="Getino M."/>
            <person name="Pursley I."/>
            <person name="Horton D.L."/>
            <person name="Alikhan N.F."/>
            <person name="Baker D."/>
            <person name="Gharbi K."/>
            <person name="Hall N."/>
            <person name="Watson M."/>
            <person name="Adriaenssens E.M."/>
            <person name="Foster-Nyarko E."/>
            <person name="Jarju S."/>
            <person name="Secka A."/>
            <person name="Antonio M."/>
            <person name="Oren A."/>
            <person name="Chaudhuri R.R."/>
            <person name="La Ragione R."/>
            <person name="Hildebrand F."/>
            <person name="Pallen M.J."/>
        </authorList>
    </citation>
    <scope>NUCLEOTIDE SEQUENCE</scope>
    <source>
        <strain evidence="4">7293</strain>
    </source>
</reference>
<accession>A0A9D9E2R6</accession>
<dbReference type="CDD" id="cd04496">
    <property type="entry name" value="SSB_OBF"/>
    <property type="match status" value="1"/>
</dbReference>
<keyword evidence="1 2" id="KW-0238">DNA-binding</keyword>
<feature type="region of interest" description="Disordered" evidence="3">
    <location>
        <begin position="112"/>
        <end position="134"/>
    </location>
</feature>
<evidence type="ECO:0000313" key="5">
    <source>
        <dbReference type="Proteomes" id="UP000823615"/>
    </source>
</evidence>
<dbReference type="GO" id="GO:0006260">
    <property type="term" value="P:DNA replication"/>
    <property type="evidence" value="ECO:0007669"/>
    <property type="project" value="InterPro"/>
</dbReference>
<reference evidence="4" key="1">
    <citation type="submission" date="2020-10" db="EMBL/GenBank/DDBJ databases">
        <authorList>
            <person name="Gilroy R."/>
        </authorList>
    </citation>
    <scope>NUCLEOTIDE SEQUENCE</scope>
    <source>
        <strain evidence="4">7293</strain>
    </source>
</reference>
<dbReference type="Gene3D" id="2.40.50.140">
    <property type="entry name" value="Nucleic acid-binding proteins"/>
    <property type="match status" value="1"/>
</dbReference>
<evidence type="ECO:0000256" key="1">
    <source>
        <dbReference type="ARBA" id="ARBA00023125"/>
    </source>
</evidence>
<sequence>MNHLNNVLLEGILVDDPKLIPLAEQPESVSLVKFDVASDRFYVDRNGKKACETVFVPIQCWGSLGEKCLERLRKGMTCRTVGRLRLCKWIASDGSSRRAIEIVANHIEFRRPKNGSSPAGTEILEEKDNESDSAGEIEVLYEV</sequence>
<proteinExistence type="predicted"/>
<dbReference type="PIRSF" id="PIRSF002070">
    <property type="entry name" value="SSB"/>
    <property type="match status" value="1"/>
</dbReference>
<evidence type="ECO:0000313" key="4">
    <source>
        <dbReference type="EMBL" id="MBO8436855.1"/>
    </source>
</evidence>
<dbReference type="Pfam" id="PF00436">
    <property type="entry name" value="SSB"/>
    <property type="match status" value="1"/>
</dbReference>